<reference evidence="2" key="2">
    <citation type="journal article" date="2008" name="Nucleic Acids Res.">
        <title>The rice annotation project database (RAP-DB): 2008 update.</title>
        <authorList>
            <consortium name="The rice annotation project (RAP)"/>
        </authorList>
    </citation>
    <scope>GENOME REANNOTATION</scope>
    <source>
        <strain evidence="2">cv. Nipponbare</strain>
    </source>
</reference>
<reference evidence="2" key="1">
    <citation type="journal article" date="2005" name="Nature">
        <title>The map-based sequence of the rice genome.</title>
        <authorList>
            <consortium name="International rice genome sequencing project (IRGSP)"/>
            <person name="Matsumoto T."/>
            <person name="Wu J."/>
            <person name="Kanamori H."/>
            <person name="Katayose Y."/>
            <person name="Fujisawa M."/>
            <person name="Namiki N."/>
            <person name="Mizuno H."/>
            <person name="Yamamoto K."/>
            <person name="Antonio B.A."/>
            <person name="Baba T."/>
            <person name="Sakata K."/>
            <person name="Nagamura Y."/>
            <person name="Aoki H."/>
            <person name="Arikawa K."/>
            <person name="Arita K."/>
            <person name="Bito T."/>
            <person name="Chiden Y."/>
            <person name="Fujitsuka N."/>
            <person name="Fukunaka R."/>
            <person name="Hamada M."/>
            <person name="Harada C."/>
            <person name="Hayashi A."/>
            <person name="Hijishita S."/>
            <person name="Honda M."/>
            <person name="Hosokawa S."/>
            <person name="Ichikawa Y."/>
            <person name="Idonuma A."/>
            <person name="Iijima M."/>
            <person name="Ikeda M."/>
            <person name="Ikeno M."/>
            <person name="Ito K."/>
            <person name="Ito S."/>
            <person name="Ito T."/>
            <person name="Ito Y."/>
            <person name="Ito Y."/>
            <person name="Iwabuchi A."/>
            <person name="Kamiya K."/>
            <person name="Karasawa W."/>
            <person name="Kurita K."/>
            <person name="Katagiri S."/>
            <person name="Kikuta A."/>
            <person name="Kobayashi H."/>
            <person name="Kobayashi N."/>
            <person name="Machita K."/>
            <person name="Maehara T."/>
            <person name="Masukawa M."/>
            <person name="Mizubayashi T."/>
            <person name="Mukai Y."/>
            <person name="Nagasaki H."/>
            <person name="Nagata Y."/>
            <person name="Naito S."/>
            <person name="Nakashima M."/>
            <person name="Nakama Y."/>
            <person name="Nakamichi Y."/>
            <person name="Nakamura M."/>
            <person name="Meguro A."/>
            <person name="Negishi M."/>
            <person name="Ohta I."/>
            <person name="Ohta T."/>
            <person name="Okamoto M."/>
            <person name="Ono N."/>
            <person name="Saji S."/>
            <person name="Sakaguchi M."/>
            <person name="Sakai K."/>
            <person name="Shibata M."/>
            <person name="Shimokawa T."/>
            <person name="Song J."/>
            <person name="Takazaki Y."/>
            <person name="Terasawa K."/>
            <person name="Tsugane M."/>
            <person name="Tsuji K."/>
            <person name="Ueda S."/>
            <person name="Waki K."/>
            <person name="Yamagata H."/>
            <person name="Yamamoto M."/>
            <person name="Yamamoto S."/>
            <person name="Yamane H."/>
            <person name="Yoshiki S."/>
            <person name="Yoshihara R."/>
            <person name="Yukawa K."/>
            <person name="Zhong H."/>
            <person name="Yano M."/>
            <person name="Yuan Q."/>
            <person name="Ouyang S."/>
            <person name="Liu J."/>
            <person name="Jones K.M."/>
            <person name="Gansberger K."/>
            <person name="Moffat K."/>
            <person name="Hill J."/>
            <person name="Bera J."/>
            <person name="Fadrosh D."/>
            <person name="Jin S."/>
            <person name="Johri S."/>
            <person name="Kim M."/>
            <person name="Overton L."/>
            <person name="Reardon M."/>
            <person name="Tsitrin T."/>
            <person name="Vuong H."/>
            <person name="Weaver B."/>
            <person name="Ciecko A."/>
            <person name="Tallon L."/>
            <person name="Jackson J."/>
            <person name="Pai G."/>
            <person name="Aken S.V."/>
            <person name="Utterback T."/>
            <person name="Reidmuller S."/>
            <person name="Feldblyum T."/>
            <person name="Hsiao J."/>
            <person name="Zismann V."/>
            <person name="Iobst S."/>
            <person name="de Vazeille A.R."/>
            <person name="Buell C.R."/>
            <person name="Ying K."/>
            <person name="Li Y."/>
            <person name="Lu T."/>
            <person name="Huang Y."/>
            <person name="Zhao Q."/>
            <person name="Feng Q."/>
            <person name="Zhang L."/>
            <person name="Zhu J."/>
            <person name="Weng Q."/>
            <person name="Mu J."/>
            <person name="Lu Y."/>
            <person name="Fan D."/>
            <person name="Liu Y."/>
            <person name="Guan J."/>
            <person name="Zhang Y."/>
            <person name="Yu S."/>
            <person name="Liu X."/>
            <person name="Zhang Y."/>
            <person name="Hong G."/>
            <person name="Han B."/>
            <person name="Choisne N."/>
            <person name="Demange N."/>
            <person name="Orjeda G."/>
            <person name="Samain S."/>
            <person name="Cattolico L."/>
            <person name="Pelletier E."/>
            <person name="Couloux A."/>
            <person name="Segurens B."/>
            <person name="Wincker P."/>
            <person name="D'Hont A."/>
            <person name="Scarpelli C."/>
            <person name="Weissenbach J."/>
            <person name="Salanoubat M."/>
            <person name="Quetier F."/>
            <person name="Yu Y."/>
            <person name="Kim H.R."/>
            <person name="Rambo T."/>
            <person name="Currie J."/>
            <person name="Collura K."/>
            <person name="Luo M."/>
            <person name="Yang T."/>
            <person name="Ammiraju J.S.S."/>
            <person name="Engler F."/>
            <person name="Soderlund C."/>
            <person name="Wing R.A."/>
            <person name="Palmer L.E."/>
            <person name="de la Bastide M."/>
            <person name="Spiegel L."/>
            <person name="Nascimento L."/>
            <person name="Zutavern T."/>
            <person name="O'Shaughnessy A."/>
            <person name="Dike S."/>
            <person name="Dedhia N."/>
            <person name="Preston R."/>
            <person name="Balija V."/>
            <person name="McCombie W.R."/>
            <person name="Chow T."/>
            <person name="Chen H."/>
            <person name="Chung M."/>
            <person name="Chen C."/>
            <person name="Shaw J."/>
            <person name="Wu H."/>
            <person name="Hsiao K."/>
            <person name="Chao Y."/>
            <person name="Chu M."/>
            <person name="Cheng C."/>
            <person name="Hour A."/>
            <person name="Lee P."/>
            <person name="Lin S."/>
            <person name="Lin Y."/>
            <person name="Liou J."/>
            <person name="Liu S."/>
            <person name="Hsing Y."/>
            <person name="Raghuvanshi S."/>
            <person name="Mohanty A."/>
            <person name="Bharti A.K."/>
            <person name="Gaur A."/>
            <person name="Gupta V."/>
            <person name="Kumar D."/>
            <person name="Ravi V."/>
            <person name="Vij S."/>
            <person name="Kapur A."/>
            <person name="Khurana P."/>
            <person name="Khurana P."/>
            <person name="Khurana J.P."/>
            <person name="Tyagi A.K."/>
            <person name="Gaikwad K."/>
            <person name="Singh A."/>
            <person name="Dalal V."/>
            <person name="Srivastava S."/>
            <person name="Dixit A."/>
            <person name="Pal A.K."/>
            <person name="Ghazi I.A."/>
            <person name="Yadav M."/>
            <person name="Pandit A."/>
            <person name="Bhargava A."/>
            <person name="Sureshbabu K."/>
            <person name="Batra K."/>
            <person name="Sharma T.R."/>
            <person name="Mohapatra T."/>
            <person name="Singh N.K."/>
            <person name="Messing J."/>
            <person name="Nelson A.B."/>
            <person name="Fuks G."/>
            <person name="Kavchok S."/>
            <person name="Keizer G."/>
            <person name="Linton E."/>
            <person name="Llaca V."/>
            <person name="Song R."/>
            <person name="Tanyolac B."/>
            <person name="Young S."/>
            <person name="Ho-Il K."/>
            <person name="Hahn J.H."/>
            <person name="Sangsakoo G."/>
            <person name="Vanavichit A."/>
            <person name="de Mattos Luiz.A.T."/>
            <person name="Zimmer P.D."/>
            <person name="Malone G."/>
            <person name="Dellagostin O."/>
            <person name="de Oliveira A.C."/>
            <person name="Bevan M."/>
            <person name="Bancroft I."/>
            <person name="Minx P."/>
            <person name="Cordum H."/>
            <person name="Wilson R."/>
            <person name="Cheng Z."/>
            <person name="Jin W."/>
            <person name="Jiang J."/>
            <person name="Leong S.A."/>
            <person name="Iwama H."/>
            <person name="Gojobori T."/>
            <person name="Itoh T."/>
            <person name="Niimura Y."/>
            <person name="Fujii Y."/>
            <person name="Habara T."/>
            <person name="Sakai H."/>
            <person name="Sato Y."/>
            <person name="Wilson G."/>
            <person name="Kumar K."/>
            <person name="McCouch S."/>
            <person name="Juretic N."/>
            <person name="Hoen D."/>
            <person name="Wright S."/>
            <person name="Bruskiewich R."/>
            <person name="Bureau T."/>
            <person name="Miyao A."/>
            <person name="Hirochika H."/>
            <person name="Nishikawa T."/>
            <person name="Kadowaki K."/>
            <person name="Sugiura M."/>
            <person name="Burr B."/>
            <person name="Sasaki T."/>
        </authorList>
    </citation>
    <scope>NUCLEOTIDE SEQUENCE [LARGE SCALE GENOMIC DNA]</scope>
    <source>
        <strain evidence="2">cv. Nipponbare</strain>
    </source>
</reference>
<gene>
    <name evidence="1" type="primary">OJ1792_D02.1</name>
</gene>
<accession>Q6K8U6</accession>
<name>Q6K8U6_ORYSJ</name>
<protein>
    <submittedName>
        <fullName evidence="1">Uncharacterized protein</fullName>
    </submittedName>
</protein>
<dbReference type="Proteomes" id="UP000000763">
    <property type="component" value="Chromosome 2"/>
</dbReference>
<proteinExistence type="predicted"/>
<dbReference type="AlphaFoldDB" id="Q6K8U6"/>
<organism evidence="1 2">
    <name type="scientific">Oryza sativa subsp. japonica</name>
    <name type="common">Rice</name>
    <dbReference type="NCBI Taxonomy" id="39947"/>
    <lineage>
        <taxon>Eukaryota</taxon>
        <taxon>Viridiplantae</taxon>
        <taxon>Streptophyta</taxon>
        <taxon>Embryophyta</taxon>
        <taxon>Tracheophyta</taxon>
        <taxon>Spermatophyta</taxon>
        <taxon>Magnoliopsida</taxon>
        <taxon>Liliopsida</taxon>
        <taxon>Poales</taxon>
        <taxon>Poaceae</taxon>
        <taxon>BOP clade</taxon>
        <taxon>Oryzoideae</taxon>
        <taxon>Oryzeae</taxon>
        <taxon>Oryzinae</taxon>
        <taxon>Oryza</taxon>
        <taxon>Oryza sativa</taxon>
    </lineage>
</organism>
<sequence>MSKPKEVDPSNVIPLTMEDLTKEEQQDIEKQKMAFKIRQSVSKTKQCYLESLSPKR</sequence>
<evidence type="ECO:0000313" key="1">
    <source>
        <dbReference type="EMBL" id="BAD21633.1"/>
    </source>
</evidence>
<evidence type="ECO:0000313" key="2">
    <source>
        <dbReference type="Proteomes" id="UP000000763"/>
    </source>
</evidence>
<dbReference type="EMBL" id="AP004097">
    <property type="protein sequence ID" value="BAD21633.1"/>
    <property type="molecule type" value="Genomic_DNA"/>
</dbReference>